<proteinExistence type="predicted"/>
<evidence type="ECO:0000256" key="2">
    <source>
        <dbReference type="SAM" id="SignalP"/>
    </source>
</evidence>
<accession>A0ABT1D6E7</accession>
<evidence type="ECO:0000256" key="1">
    <source>
        <dbReference type="SAM" id="MobiDB-lite"/>
    </source>
</evidence>
<feature type="compositionally biased region" description="Pro residues" evidence="1">
    <location>
        <begin position="153"/>
        <end position="165"/>
    </location>
</feature>
<dbReference type="Proteomes" id="UP001523392">
    <property type="component" value="Unassembled WGS sequence"/>
</dbReference>
<keyword evidence="4" id="KW-1185">Reference proteome</keyword>
<reference evidence="3 4" key="1">
    <citation type="submission" date="2021-12" db="EMBL/GenBank/DDBJ databases">
        <title>Siccirubricoccus leaddurans sp. nov., a high concentration Zn2+ tolerance bacterium.</title>
        <authorList>
            <person name="Cao Y."/>
        </authorList>
    </citation>
    <scope>NUCLEOTIDE SEQUENCE [LARGE SCALE GENOMIC DNA]</scope>
    <source>
        <strain evidence="3 4">KC 17139</strain>
    </source>
</reference>
<dbReference type="RefSeq" id="WP_252954122.1">
    <property type="nucleotide sequence ID" value="NZ_JAFIRR010000093.1"/>
</dbReference>
<sequence>MKRLALLVLPMSLVGCGHADSRPAHEAQLSLVGMTSADLQSCAGIPDKSMRIDNRTEIFTYTYKNDATGGVEIILPVIGGGYQLGGSGSNCSANMRLVDGRVYSVFYSGNNDRPVGTDGVCAPIIRGCMRRPQASMTPMTAETRHNVSAFSQPPAPPPPAPPPAPATDRVVRMEPVGR</sequence>
<feature type="signal peptide" evidence="2">
    <location>
        <begin position="1"/>
        <end position="19"/>
    </location>
</feature>
<dbReference type="PROSITE" id="PS51257">
    <property type="entry name" value="PROKAR_LIPOPROTEIN"/>
    <property type="match status" value="1"/>
</dbReference>
<protein>
    <submittedName>
        <fullName evidence="3">Uncharacterized protein</fullName>
    </submittedName>
</protein>
<name>A0ABT1D6E7_9PROT</name>
<gene>
    <name evidence="3" type="ORF">JYK14_15115</name>
</gene>
<evidence type="ECO:0000313" key="3">
    <source>
        <dbReference type="EMBL" id="MCO6417481.1"/>
    </source>
</evidence>
<feature type="chain" id="PRO_5046034647" evidence="2">
    <location>
        <begin position="20"/>
        <end position="178"/>
    </location>
</feature>
<dbReference type="EMBL" id="JAFIRR010000093">
    <property type="protein sequence ID" value="MCO6417481.1"/>
    <property type="molecule type" value="Genomic_DNA"/>
</dbReference>
<organism evidence="3 4">
    <name type="scientific">Siccirubricoccus soli</name>
    <dbReference type="NCBI Taxonomy" id="2899147"/>
    <lineage>
        <taxon>Bacteria</taxon>
        <taxon>Pseudomonadati</taxon>
        <taxon>Pseudomonadota</taxon>
        <taxon>Alphaproteobacteria</taxon>
        <taxon>Acetobacterales</taxon>
        <taxon>Roseomonadaceae</taxon>
        <taxon>Siccirubricoccus</taxon>
    </lineage>
</organism>
<keyword evidence="2" id="KW-0732">Signal</keyword>
<feature type="region of interest" description="Disordered" evidence="1">
    <location>
        <begin position="146"/>
        <end position="178"/>
    </location>
</feature>
<evidence type="ECO:0000313" key="4">
    <source>
        <dbReference type="Proteomes" id="UP001523392"/>
    </source>
</evidence>
<comment type="caution">
    <text evidence="3">The sequence shown here is derived from an EMBL/GenBank/DDBJ whole genome shotgun (WGS) entry which is preliminary data.</text>
</comment>
<feature type="compositionally biased region" description="Basic and acidic residues" evidence="1">
    <location>
        <begin position="169"/>
        <end position="178"/>
    </location>
</feature>